<dbReference type="EMBL" id="BT145266">
    <property type="protein sequence ID" value="AFK45060.1"/>
    <property type="molecule type" value="mRNA"/>
</dbReference>
<feature type="domain" description="Ferredoxin thioredoxin reductase alpha chain" evidence="5">
    <location>
        <begin position="55"/>
        <end position="130"/>
    </location>
</feature>
<dbReference type="EnsemblPlants" id="KEH24727">
    <property type="protein sequence ID" value="KEH24727"/>
    <property type="gene ID" value="MTR_6g004100"/>
</dbReference>
<evidence type="ECO:0000259" key="5">
    <source>
        <dbReference type="Pfam" id="PF02941"/>
    </source>
</evidence>
<gene>
    <name evidence="9" type="primary">25495085</name>
    <name evidence="7" type="ordered locus">MTR_6g004100</name>
    <name evidence="8" type="ORF">MtrunA17_Chr6g0448971</name>
</gene>
<protein>
    <submittedName>
        <fullName evidence="7">Ferredoxin-thioredoxin reductase, variable chain</fullName>
    </submittedName>
    <submittedName>
        <fullName evidence="8">Putative ferredoxin:thioredoxin reductase</fullName>
        <ecNumber evidence="8">1.8.7.2</ecNumber>
    </submittedName>
</protein>
<evidence type="ECO:0000256" key="2">
    <source>
        <dbReference type="ARBA" id="ARBA00026011"/>
    </source>
</evidence>
<evidence type="ECO:0000313" key="7">
    <source>
        <dbReference type="EMBL" id="KEH24727.1"/>
    </source>
</evidence>
<keyword evidence="10" id="KW-1185">Reference proteome</keyword>
<dbReference type="Gene3D" id="2.30.30.50">
    <property type="match status" value="1"/>
</dbReference>
<dbReference type="AlphaFoldDB" id="I3SXR8"/>
<evidence type="ECO:0000313" key="8">
    <source>
        <dbReference type="EMBL" id="RHN49659.1"/>
    </source>
</evidence>
<dbReference type="InterPro" id="IPR044166">
    <property type="entry name" value="FTRV"/>
</dbReference>
<reference evidence="7 10" key="3">
    <citation type="journal article" date="2014" name="BMC Genomics">
        <title>An improved genome release (version Mt4.0) for the model legume Medicago truncatula.</title>
        <authorList>
            <person name="Tang H."/>
            <person name="Krishnakumar V."/>
            <person name="Bidwell S."/>
            <person name="Rosen B."/>
            <person name="Chan A."/>
            <person name="Zhou S."/>
            <person name="Gentzbittel L."/>
            <person name="Childs K.L."/>
            <person name="Yandell M."/>
            <person name="Gundlach H."/>
            <person name="Mayer K.F."/>
            <person name="Schwartz D.C."/>
            <person name="Town C.D."/>
        </authorList>
    </citation>
    <scope>GENOME REANNOTATION</scope>
    <source>
        <strain evidence="7">A17</strain>
        <strain evidence="9 10">cv. Jemalong A17</strain>
    </source>
</reference>
<name>I3SXR8_MEDTR</name>
<organism evidence="6">
    <name type="scientific">Medicago truncatula</name>
    <name type="common">Barrel medic</name>
    <name type="synonym">Medicago tribuloides</name>
    <dbReference type="NCBI Taxonomy" id="3880"/>
    <lineage>
        <taxon>Eukaryota</taxon>
        <taxon>Viridiplantae</taxon>
        <taxon>Streptophyta</taxon>
        <taxon>Embryophyta</taxon>
        <taxon>Tracheophyta</taxon>
        <taxon>Spermatophyta</taxon>
        <taxon>Magnoliopsida</taxon>
        <taxon>eudicotyledons</taxon>
        <taxon>Gunneridae</taxon>
        <taxon>Pentapetalae</taxon>
        <taxon>rosids</taxon>
        <taxon>fabids</taxon>
        <taxon>Fabales</taxon>
        <taxon>Fabaceae</taxon>
        <taxon>Papilionoideae</taxon>
        <taxon>50 kb inversion clade</taxon>
        <taxon>NPAAA clade</taxon>
        <taxon>Hologalegina</taxon>
        <taxon>IRL clade</taxon>
        <taxon>Trifolieae</taxon>
        <taxon>Medicago</taxon>
    </lineage>
</organism>
<dbReference type="Proteomes" id="UP000002051">
    <property type="component" value="Chromosome 6"/>
</dbReference>
<sequence>MNMNMTSITSSIATLVTPLPLFMNTKNKIQSRSSKMTRIRCDVGEEDSSSSTAKIGSRVRVKVPLKVYHVPKVPEVDLTGREGQIKQNVTFWKDNKRISANLPYKVEFVADDIQGPRGPLKFVAHLKDDEFEFLE</sequence>
<dbReference type="GO" id="GO:0015979">
    <property type="term" value="P:photosynthesis"/>
    <property type="evidence" value="ECO:0007669"/>
    <property type="project" value="InterPro"/>
</dbReference>
<evidence type="ECO:0000256" key="4">
    <source>
        <dbReference type="ARBA" id="ARBA00034490"/>
    </source>
</evidence>
<dbReference type="EMBL" id="PSQE01000006">
    <property type="protein sequence ID" value="RHN49659.1"/>
    <property type="molecule type" value="Genomic_DNA"/>
</dbReference>
<dbReference type="PANTHER" id="PTHR46937">
    <property type="entry name" value="FERREDOXIN-THIOREDOXIN REDUCTASE, VARIABLE CHAIN"/>
    <property type="match status" value="1"/>
</dbReference>
<dbReference type="Gramene" id="rna33862">
    <property type="protein sequence ID" value="RHN49659.1"/>
    <property type="gene ID" value="gene33862"/>
</dbReference>
<dbReference type="Pfam" id="PF02941">
    <property type="entry name" value="FeThRed_A"/>
    <property type="match status" value="1"/>
</dbReference>
<dbReference type="InterPro" id="IPR004207">
    <property type="entry name" value="Fd_thioredoxin_Rdtase_alpha"/>
</dbReference>
<keyword evidence="1 8" id="KW-0560">Oxidoreductase</keyword>
<dbReference type="EMBL" id="CM001222">
    <property type="protein sequence ID" value="KEH24727.1"/>
    <property type="molecule type" value="Genomic_DNA"/>
</dbReference>
<dbReference type="OrthoDB" id="1916328at2759"/>
<dbReference type="KEGG" id="mtr:25495085"/>
<comment type="function">
    <text evidence="3">Variable subunit of the ferredoxin-thioredoxin reductase (FTR), which catalyzes the two-electron reduction of thioredoxins by the electrons provided by reduced ferredoxin.</text>
</comment>
<proteinExistence type="evidence at transcript level"/>
<comment type="similarity">
    <text evidence="4">Belongs to the ferredoxin thioredoxin reductase alpha subunit family.</text>
</comment>
<dbReference type="SUPFAM" id="SSF50090">
    <property type="entry name" value="Electron transport accessory proteins"/>
    <property type="match status" value="1"/>
</dbReference>
<evidence type="ECO:0000256" key="1">
    <source>
        <dbReference type="ARBA" id="ARBA00023002"/>
    </source>
</evidence>
<dbReference type="Proteomes" id="UP000265566">
    <property type="component" value="Chromosome 6"/>
</dbReference>
<comment type="subunit">
    <text evidence="2">Heterodimer of subunit A (variable subunit) and subunit B (catalytic subunit). Heterodimeric FTR forms a complex with ferredoxin and thioredoxin.</text>
</comment>
<evidence type="ECO:0000313" key="10">
    <source>
        <dbReference type="Proteomes" id="UP000002051"/>
    </source>
</evidence>
<reference evidence="9" key="4">
    <citation type="submission" date="2015-04" db="UniProtKB">
        <authorList>
            <consortium name="EnsemblPlants"/>
        </authorList>
    </citation>
    <scope>IDENTIFICATION</scope>
    <source>
        <strain evidence="9">cv. Jemalong A17</strain>
    </source>
</reference>
<dbReference type="EC" id="1.8.7.2" evidence="8"/>
<dbReference type="GO" id="GO:0103012">
    <property type="term" value="F:ferredoxin-thioredoxin reductase activity"/>
    <property type="evidence" value="ECO:0007669"/>
    <property type="project" value="UniProtKB-EC"/>
</dbReference>
<evidence type="ECO:0000256" key="3">
    <source>
        <dbReference type="ARBA" id="ARBA00034474"/>
    </source>
</evidence>
<dbReference type="InterPro" id="IPR008990">
    <property type="entry name" value="Elect_transpt_acc-like_dom_sf"/>
</dbReference>
<accession>I3SXR8</accession>
<evidence type="ECO:0000313" key="6">
    <source>
        <dbReference type="EMBL" id="AFK45060.1"/>
    </source>
</evidence>
<reference evidence="7 10" key="1">
    <citation type="journal article" date="2011" name="Nature">
        <title>The Medicago genome provides insight into the evolution of rhizobial symbioses.</title>
        <authorList>
            <person name="Young N.D."/>
            <person name="Debelle F."/>
            <person name="Oldroyd G.E."/>
            <person name="Geurts R."/>
            <person name="Cannon S.B."/>
            <person name="Udvardi M.K."/>
            <person name="Benedito V.A."/>
            <person name="Mayer K.F."/>
            <person name="Gouzy J."/>
            <person name="Schoof H."/>
            <person name="Van de Peer Y."/>
            <person name="Proost S."/>
            <person name="Cook D.R."/>
            <person name="Meyers B.C."/>
            <person name="Spannagl M."/>
            <person name="Cheung F."/>
            <person name="De Mita S."/>
            <person name="Krishnakumar V."/>
            <person name="Gundlach H."/>
            <person name="Zhou S."/>
            <person name="Mudge J."/>
            <person name="Bharti A.K."/>
            <person name="Murray J.D."/>
            <person name="Naoumkina M.A."/>
            <person name="Rosen B."/>
            <person name="Silverstein K.A."/>
            <person name="Tang H."/>
            <person name="Rombauts S."/>
            <person name="Zhao P.X."/>
            <person name="Zhou P."/>
            <person name="Barbe V."/>
            <person name="Bardou P."/>
            <person name="Bechner M."/>
            <person name="Bellec A."/>
            <person name="Berger A."/>
            <person name="Berges H."/>
            <person name="Bidwell S."/>
            <person name="Bisseling T."/>
            <person name="Choisne N."/>
            <person name="Couloux A."/>
            <person name="Denny R."/>
            <person name="Deshpande S."/>
            <person name="Dai X."/>
            <person name="Doyle J.J."/>
            <person name="Dudez A.M."/>
            <person name="Farmer A.D."/>
            <person name="Fouteau S."/>
            <person name="Franken C."/>
            <person name="Gibelin C."/>
            <person name="Gish J."/>
            <person name="Goldstein S."/>
            <person name="Gonzalez A.J."/>
            <person name="Green P.J."/>
            <person name="Hallab A."/>
            <person name="Hartog M."/>
            <person name="Hua A."/>
            <person name="Humphray S.J."/>
            <person name="Jeong D.H."/>
            <person name="Jing Y."/>
            <person name="Jocker A."/>
            <person name="Kenton S.M."/>
            <person name="Kim D.J."/>
            <person name="Klee K."/>
            <person name="Lai H."/>
            <person name="Lang C."/>
            <person name="Lin S."/>
            <person name="Macmil S.L."/>
            <person name="Magdelenat G."/>
            <person name="Matthews L."/>
            <person name="McCorrison J."/>
            <person name="Monaghan E.L."/>
            <person name="Mun J.H."/>
            <person name="Najar F.Z."/>
            <person name="Nicholson C."/>
            <person name="Noirot C."/>
            <person name="O'Bleness M."/>
            <person name="Paule C.R."/>
            <person name="Poulain J."/>
            <person name="Prion F."/>
            <person name="Qin B."/>
            <person name="Qu C."/>
            <person name="Retzel E.F."/>
            <person name="Riddle C."/>
            <person name="Sallet E."/>
            <person name="Samain S."/>
            <person name="Samson N."/>
            <person name="Sanders I."/>
            <person name="Saurat O."/>
            <person name="Scarpelli C."/>
            <person name="Schiex T."/>
            <person name="Segurens B."/>
            <person name="Severin A.J."/>
            <person name="Sherrier D.J."/>
            <person name="Shi R."/>
            <person name="Sims S."/>
            <person name="Singer S.R."/>
            <person name="Sinharoy S."/>
            <person name="Sterck L."/>
            <person name="Viollet A."/>
            <person name="Wang B.B."/>
            <person name="Wang K."/>
            <person name="Wang M."/>
            <person name="Wang X."/>
            <person name="Warfsmann J."/>
            <person name="Weissenbach J."/>
            <person name="White D.D."/>
            <person name="White J.D."/>
            <person name="Wiley G.B."/>
            <person name="Wincker P."/>
            <person name="Xing Y."/>
            <person name="Yang L."/>
            <person name="Yao Z."/>
            <person name="Ying F."/>
            <person name="Zhai J."/>
            <person name="Zhou L."/>
            <person name="Zuber A."/>
            <person name="Denarie J."/>
            <person name="Dixon R.A."/>
            <person name="May G.D."/>
            <person name="Schwartz D.C."/>
            <person name="Rogers J."/>
            <person name="Quetier F."/>
            <person name="Town C.D."/>
            <person name="Roe B.A."/>
        </authorList>
    </citation>
    <scope>NUCLEOTIDE SEQUENCE [LARGE SCALE GENOMIC DNA]</scope>
    <source>
        <strain evidence="7">A17</strain>
        <strain evidence="9 10">cv. Jemalong A17</strain>
    </source>
</reference>
<reference evidence="6" key="2">
    <citation type="submission" date="2012-05" db="EMBL/GenBank/DDBJ databases">
        <authorList>
            <person name="Krishnakumar V."/>
            <person name="Cheung F."/>
            <person name="Xiao Y."/>
            <person name="Chan A."/>
            <person name="Moskal W.A."/>
            <person name="Town C.D."/>
        </authorList>
    </citation>
    <scope>NUCLEOTIDE SEQUENCE</scope>
</reference>
<dbReference type="STRING" id="3880.I3SXR8"/>
<dbReference type="HOGENOM" id="CLU_115599_1_0_1"/>
<reference evidence="8" key="5">
    <citation type="journal article" date="2018" name="Nat. Plants">
        <title>Whole-genome landscape of Medicago truncatula symbiotic genes.</title>
        <authorList>
            <person name="Pecrix Y."/>
            <person name="Gamas P."/>
            <person name="Carrere S."/>
        </authorList>
    </citation>
    <scope>NUCLEOTIDE SEQUENCE</scope>
    <source>
        <tissue evidence="8">Leaves</tissue>
    </source>
</reference>
<evidence type="ECO:0000313" key="9">
    <source>
        <dbReference type="EnsemblPlants" id="KEH24727"/>
    </source>
</evidence>
<dbReference type="PANTHER" id="PTHR46937:SF4">
    <property type="entry name" value="FERREDOXIN-THIOREDOXIN REDUCTASE SUBUNIT A1, CHLOROPLASTIC"/>
    <property type="match status" value="1"/>
</dbReference>